<dbReference type="PANTHER" id="PTHR13140:SF837">
    <property type="entry name" value="MYOSIN-3-RELATED"/>
    <property type="match status" value="1"/>
</dbReference>
<evidence type="ECO:0000256" key="3">
    <source>
        <dbReference type="ARBA" id="ARBA00023123"/>
    </source>
</evidence>
<organism evidence="9 10">
    <name type="scientific">Mycena venus</name>
    <dbReference type="NCBI Taxonomy" id="2733690"/>
    <lineage>
        <taxon>Eukaryota</taxon>
        <taxon>Fungi</taxon>
        <taxon>Dikarya</taxon>
        <taxon>Basidiomycota</taxon>
        <taxon>Agaricomycotina</taxon>
        <taxon>Agaricomycetes</taxon>
        <taxon>Agaricomycetidae</taxon>
        <taxon>Agaricales</taxon>
        <taxon>Marasmiineae</taxon>
        <taxon>Mycenaceae</taxon>
        <taxon>Mycena</taxon>
    </lineage>
</organism>
<name>A0A8H6XU50_9AGAR</name>
<dbReference type="PROSITE" id="PS51456">
    <property type="entry name" value="MYOSIN_MOTOR"/>
    <property type="match status" value="1"/>
</dbReference>
<keyword evidence="1" id="KW-0547">Nucleotide-binding</keyword>
<dbReference type="Proteomes" id="UP000620124">
    <property type="component" value="Unassembled WGS sequence"/>
</dbReference>
<dbReference type="GO" id="GO:0007015">
    <property type="term" value="P:actin filament organization"/>
    <property type="evidence" value="ECO:0007669"/>
    <property type="project" value="TreeGrafter"/>
</dbReference>
<dbReference type="EMBL" id="JACAZI010000012">
    <property type="protein sequence ID" value="KAF7347588.1"/>
    <property type="molecule type" value="Genomic_DNA"/>
</dbReference>
<gene>
    <name evidence="9" type="ORF">MVEN_01515500</name>
</gene>
<evidence type="ECO:0000259" key="8">
    <source>
        <dbReference type="PROSITE" id="PS51456"/>
    </source>
</evidence>
<dbReference type="InterPro" id="IPR001609">
    <property type="entry name" value="Myosin_head_motor_dom-like"/>
</dbReference>
<evidence type="ECO:0000256" key="4">
    <source>
        <dbReference type="ARBA" id="ARBA00023175"/>
    </source>
</evidence>
<evidence type="ECO:0000256" key="6">
    <source>
        <dbReference type="PROSITE-ProRule" id="PRU00782"/>
    </source>
</evidence>
<proteinExistence type="inferred from homology"/>
<dbReference type="InterPro" id="IPR027417">
    <property type="entry name" value="P-loop_NTPase"/>
</dbReference>
<dbReference type="OrthoDB" id="6108017at2759"/>
<feature type="compositionally biased region" description="Low complexity" evidence="7">
    <location>
        <begin position="1"/>
        <end position="16"/>
    </location>
</feature>
<feature type="domain" description="Myosin motor" evidence="8">
    <location>
        <begin position="39"/>
        <end position="93"/>
    </location>
</feature>
<dbReference type="SUPFAM" id="SSF52540">
    <property type="entry name" value="P-loop containing nucleoside triphosphate hydrolases"/>
    <property type="match status" value="1"/>
</dbReference>
<dbReference type="InterPro" id="IPR036961">
    <property type="entry name" value="Kinesin_motor_dom_sf"/>
</dbReference>
<evidence type="ECO:0000256" key="5">
    <source>
        <dbReference type="ARBA" id="ARBA00023203"/>
    </source>
</evidence>
<keyword evidence="5 6" id="KW-0009">Actin-binding</keyword>
<dbReference type="GO" id="GO:0051666">
    <property type="term" value="P:actin cortical patch localization"/>
    <property type="evidence" value="ECO:0007669"/>
    <property type="project" value="TreeGrafter"/>
</dbReference>
<dbReference type="Pfam" id="PF00063">
    <property type="entry name" value="Myosin_head"/>
    <property type="match status" value="1"/>
</dbReference>
<keyword evidence="2" id="KW-0067">ATP-binding</keyword>
<comment type="caution">
    <text evidence="6">Lacks conserved residue(s) required for the propagation of feature annotation.</text>
</comment>
<reference evidence="9" key="1">
    <citation type="submission" date="2020-05" db="EMBL/GenBank/DDBJ databases">
        <title>Mycena genomes resolve the evolution of fungal bioluminescence.</title>
        <authorList>
            <person name="Tsai I.J."/>
        </authorList>
    </citation>
    <scope>NUCLEOTIDE SEQUENCE</scope>
    <source>
        <strain evidence="9">CCC161011</strain>
    </source>
</reference>
<comment type="caution">
    <text evidence="9">The sequence shown here is derived from an EMBL/GenBank/DDBJ whole genome shotgun (WGS) entry which is preliminary data.</text>
</comment>
<dbReference type="GO" id="GO:0051015">
    <property type="term" value="F:actin filament binding"/>
    <property type="evidence" value="ECO:0007669"/>
    <property type="project" value="TreeGrafter"/>
</dbReference>
<keyword evidence="3 6" id="KW-0518">Myosin</keyword>
<dbReference type="AlphaFoldDB" id="A0A8H6XU50"/>
<evidence type="ECO:0000256" key="2">
    <source>
        <dbReference type="ARBA" id="ARBA00022840"/>
    </source>
</evidence>
<dbReference type="PANTHER" id="PTHR13140">
    <property type="entry name" value="MYOSIN"/>
    <property type="match status" value="1"/>
</dbReference>
<dbReference type="GO" id="GO:0006897">
    <property type="term" value="P:endocytosis"/>
    <property type="evidence" value="ECO:0007669"/>
    <property type="project" value="TreeGrafter"/>
</dbReference>
<dbReference type="GO" id="GO:0051286">
    <property type="term" value="C:cell tip"/>
    <property type="evidence" value="ECO:0007669"/>
    <property type="project" value="TreeGrafter"/>
</dbReference>
<dbReference type="GO" id="GO:0030479">
    <property type="term" value="C:actin cortical patch"/>
    <property type="evidence" value="ECO:0007669"/>
    <property type="project" value="TreeGrafter"/>
</dbReference>
<evidence type="ECO:0000256" key="1">
    <source>
        <dbReference type="ARBA" id="ARBA00022741"/>
    </source>
</evidence>
<dbReference type="GO" id="GO:0000146">
    <property type="term" value="F:microfilament motor activity"/>
    <property type="evidence" value="ECO:0007669"/>
    <property type="project" value="TreeGrafter"/>
</dbReference>
<sequence length="93" mass="10060">MAPSKKAGKKVAAAPKKGGGQAGKVAKADWKEGFKKKQVGVSDMTLLTTISNESINENLQKRWTNAEIYTYIGAVLISVNPFRGQFALPVSHR</sequence>
<dbReference type="GO" id="GO:0016459">
    <property type="term" value="C:myosin complex"/>
    <property type="evidence" value="ECO:0007669"/>
    <property type="project" value="UniProtKB-KW"/>
</dbReference>
<keyword evidence="10" id="KW-1185">Reference proteome</keyword>
<feature type="region of interest" description="Disordered" evidence="7">
    <location>
        <begin position="1"/>
        <end position="25"/>
    </location>
</feature>
<dbReference type="GO" id="GO:0005886">
    <property type="term" value="C:plasma membrane"/>
    <property type="evidence" value="ECO:0007669"/>
    <property type="project" value="TreeGrafter"/>
</dbReference>
<protein>
    <submittedName>
        <fullName evidence="9">Microfilament motor</fullName>
    </submittedName>
</protein>
<keyword evidence="4" id="KW-0505">Motor protein</keyword>
<evidence type="ECO:0000256" key="7">
    <source>
        <dbReference type="SAM" id="MobiDB-lite"/>
    </source>
</evidence>
<dbReference type="GO" id="GO:0005524">
    <property type="term" value="F:ATP binding"/>
    <property type="evidence" value="ECO:0007669"/>
    <property type="project" value="UniProtKB-KW"/>
</dbReference>
<evidence type="ECO:0000313" key="9">
    <source>
        <dbReference type="EMBL" id="KAF7347588.1"/>
    </source>
</evidence>
<accession>A0A8H6XU50</accession>
<evidence type="ECO:0000313" key="10">
    <source>
        <dbReference type="Proteomes" id="UP000620124"/>
    </source>
</evidence>
<comment type="similarity">
    <text evidence="6">Belongs to the TRAFAC class myosin-kinesin ATPase superfamily. Myosin family.</text>
</comment>
<dbReference type="Gene3D" id="3.40.850.10">
    <property type="entry name" value="Kinesin motor domain"/>
    <property type="match status" value="1"/>
</dbReference>